<dbReference type="InterPro" id="IPR038020">
    <property type="entry name" value="MbtH-like_sf"/>
</dbReference>
<evidence type="ECO:0000313" key="3">
    <source>
        <dbReference type="Proteomes" id="UP000549250"/>
    </source>
</evidence>
<dbReference type="AlphaFoldDB" id="A0A839T957"/>
<dbReference type="GO" id="GO:0005829">
    <property type="term" value="C:cytosol"/>
    <property type="evidence" value="ECO:0007669"/>
    <property type="project" value="TreeGrafter"/>
</dbReference>
<dbReference type="InterPro" id="IPR005153">
    <property type="entry name" value="MbtH-like_dom"/>
</dbReference>
<dbReference type="InterPro" id="IPR037407">
    <property type="entry name" value="MLP_fam"/>
</dbReference>
<dbReference type="GO" id="GO:0019290">
    <property type="term" value="P:siderophore biosynthetic process"/>
    <property type="evidence" value="ECO:0007669"/>
    <property type="project" value="TreeGrafter"/>
</dbReference>
<dbReference type="Gene3D" id="3.90.820.10">
    <property type="entry name" value="Structural Genomics, Unknown Function 30-nov-00 1gh9 Mol_id"/>
    <property type="match status" value="1"/>
</dbReference>
<dbReference type="Pfam" id="PF03621">
    <property type="entry name" value="MbtH"/>
    <property type="match status" value="1"/>
</dbReference>
<dbReference type="PANTHER" id="PTHR38444:SF1">
    <property type="entry name" value="ENTEROBACTIN BIOSYNTHESIS PROTEIN YBDZ"/>
    <property type="match status" value="1"/>
</dbReference>
<dbReference type="EMBL" id="JACHXI010000017">
    <property type="protein sequence ID" value="MBB3104565.1"/>
    <property type="molecule type" value="Genomic_DNA"/>
</dbReference>
<name>A0A839T957_AZOMA</name>
<comment type="caution">
    <text evidence="2">The sequence shown here is derived from an EMBL/GenBank/DDBJ whole genome shotgun (WGS) entry which is preliminary data.</text>
</comment>
<sequence length="82" mass="9842">MTSVFDREDIIFQVVVNHEEQYSIWPDYKEIPKGWRTVGKSGFKKECLAYIEEVWTDMRPLSLRKHMEEQARKKEAETQAIH</sequence>
<dbReference type="SUPFAM" id="SSF160582">
    <property type="entry name" value="MbtH-like"/>
    <property type="match status" value="1"/>
</dbReference>
<gene>
    <name evidence="2" type="ORF">FHR87_002990</name>
</gene>
<accession>A0A839T957</accession>
<proteinExistence type="predicted"/>
<dbReference type="SMART" id="SM00923">
    <property type="entry name" value="MbtH"/>
    <property type="match status" value="1"/>
</dbReference>
<dbReference type="Proteomes" id="UP000549250">
    <property type="component" value="Unassembled WGS sequence"/>
</dbReference>
<evidence type="ECO:0000259" key="1">
    <source>
        <dbReference type="SMART" id="SM00923"/>
    </source>
</evidence>
<evidence type="ECO:0000313" key="2">
    <source>
        <dbReference type="EMBL" id="MBB3104565.1"/>
    </source>
</evidence>
<protein>
    <submittedName>
        <fullName evidence="2">MbtH protein</fullName>
    </submittedName>
</protein>
<organism evidence="2 3">
    <name type="scientific">Azomonas macrocytogenes</name>
    <name type="common">Azotobacter macrocytogenes</name>
    <dbReference type="NCBI Taxonomy" id="69962"/>
    <lineage>
        <taxon>Bacteria</taxon>
        <taxon>Pseudomonadati</taxon>
        <taxon>Pseudomonadota</taxon>
        <taxon>Gammaproteobacteria</taxon>
        <taxon>Pseudomonadales</taxon>
        <taxon>Pseudomonadaceae</taxon>
        <taxon>Azomonas</taxon>
    </lineage>
</organism>
<feature type="domain" description="MbtH-like" evidence="1">
    <location>
        <begin position="3"/>
        <end position="53"/>
    </location>
</feature>
<reference evidence="2 3" key="1">
    <citation type="submission" date="2020-08" db="EMBL/GenBank/DDBJ databases">
        <title>Genomic Encyclopedia of Type Strains, Phase III (KMG-III): the genomes of soil and plant-associated and newly described type strains.</title>
        <authorList>
            <person name="Whitman W."/>
        </authorList>
    </citation>
    <scope>NUCLEOTIDE SEQUENCE [LARGE SCALE GENOMIC DNA]</scope>
    <source>
        <strain evidence="2 3">CECT 4462</strain>
    </source>
</reference>
<keyword evidence="3" id="KW-1185">Reference proteome</keyword>
<dbReference type="RefSeq" id="WP_183167414.1">
    <property type="nucleotide sequence ID" value="NZ_JACHXI010000017.1"/>
</dbReference>
<dbReference type="PANTHER" id="PTHR38444">
    <property type="entry name" value="ENTEROBACTIN BIOSYNTHESIS PROTEIN YBDZ"/>
    <property type="match status" value="1"/>
</dbReference>